<organism evidence="1 2">
    <name type="scientific">Gigaspora margarita</name>
    <dbReference type="NCBI Taxonomy" id="4874"/>
    <lineage>
        <taxon>Eukaryota</taxon>
        <taxon>Fungi</taxon>
        <taxon>Fungi incertae sedis</taxon>
        <taxon>Mucoromycota</taxon>
        <taxon>Glomeromycotina</taxon>
        <taxon>Glomeromycetes</taxon>
        <taxon>Diversisporales</taxon>
        <taxon>Gigasporaceae</taxon>
        <taxon>Gigaspora</taxon>
    </lineage>
</organism>
<protein>
    <submittedName>
        <fullName evidence="1">41649_t:CDS:1</fullName>
    </submittedName>
</protein>
<reference evidence="1 2" key="1">
    <citation type="submission" date="2021-06" db="EMBL/GenBank/DDBJ databases">
        <authorList>
            <person name="Kallberg Y."/>
            <person name="Tangrot J."/>
            <person name="Rosling A."/>
        </authorList>
    </citation>
    <scope>NUCLEOTIDE SEQUENCE [LARGE SCALE GENOMIC DNA]</scope>
    <source>
        <strain evidence="1 2">120-4 pot B 10/14</strain>
    </source>
</reference>
<gene>
    <name evidence="1" type="ORF">GMARGA_LOCUS38083</name>
</gene>
<feature type="non-terminal residue" evidence="1">
    <location>
        <position position="1"/>
    </location>
</feature>
<feature type="non-terminal residue" evidence="1">
    <location>
        <position position="43"/>
    </location>
</feature>
<name>A0ABN7X2F3_GIGMA</name>
<sequence>SNLSERWKSRFQPIKELNPSWYKPLLEEVTEKKWQEALEQTKS</sequence>
<evidence type="ECO:0000313" key="1">
    <source>
        <dbReference type="EMBL" id="CAG8846268.1"/>
    </source>
</evidence>
<proteinExistence type="predicted"/>
<dbReference type="EMBL" id="CAJVQB010082739">
    <property type="protein sequence ID" value="CAG8846268.1"/>
    <property type="molecule type" value="Genomic_DNA"/>
</dbReference>
<accession>A0ABN7X2F3</accession>
<evidence type="ECO:0000313" key="2">
    <source>
        <dbReference type="Proteomes" id="UP000789901"/>
    </source>
</evidence>
<comment type="caution">
    <text evidence="1">The sequence shown here is derived from an EMBL/GenBank/DDBJ whole genome shotgun (WGS) entry which is preliminary data.</text>
</comment>
<dbReference type="Proteomes" id="UP000789901">
    <property type="component" value="Unassembled WGS sequence"/>
</dbReference>
<keyword evidence="2" id="KW-1185">Reference proteome</keyword>